<evidence type="ECO:0000256" key="5">
    <source>
        <dbReference type="ARBA" id="ARBA00022917"/>
    </source>
</evidence>
<dbReference type="SUPFAM" id="SSF55481">
    <property type="entry name" value="N-terminal domain of eukaryotic peptide chain release factor subunit 1, ERF1"/>
    <property type="match status" value="1"/>
</dbReference>
<dbReference type="Pfam" id="PF03463">
    <property type="entry name" value="eRF1_1"/>
    <property type="match status" value="1"/>
</dbReference>
<comment type="subcellular location">
    <subcellularLocation>
        <location evidence="1">Cytoplasm</location>
    </subcellularLocation>
</comment>
<evidence type="ECO:0000313" key="11">
    <source>
        <dbReference type="Proteomes" id="UP000663829"/>
    </source>
</evidence>
<dbReference type="Proteomes" id="UP000681722">
    <property type="component" value="Unassembled WGS sequence"/>
</dbReference>
<evidence type="ECO:0000256" key="2">
    <source>
        <dbReference type="ARBA" id="ARBA00005326"/>
    </source>
</evidence>
<dbReference type="Gene3D" id="3.30.1330.30">
    <property type="match status" value="1"/>
</dbReference>
<dbReference type="InterPro" id="IPR005142">
    <property type="entry name" value="eRF1_3"/>
</dbReference>
<dbReference type="Pfam" id="PF03464">
    <property type="entry name" value="eRF1_2"/>
    <property type="match status" value="1"/>
</dbReference>
<dbReference type="EMBL" id="CAJOBA010045170">
    <property type="protein sequence ID" value="CAF4173502.1"/>
    <property type="molecule type" value="Genomic_DNA"/>
</dbReference>
<keyword evidence="4" id="KW-0963">Cytoplasm</keyword>
<evidence type="ECO:0000256" key="3">
    <source>
        <dbReference type="ARBA" id="ARBA00013382"/>
    </source>
</evidence>
<dbReference type="Proteomes" id="UP000663829">
    <property type="component" value="Unassembled WGS sequence"/>
</dbReference>
<dbReference type="EMBL" id="CAJNOK010023514">
    <property type="protein sequence ID" value="CAF1363901.1"/>
    <property type="molecule type" value="Genomic_DNA"/>
</dbReference>
<evidence type="ECO:0000313" key="10">
    <source>
        <dbReference type="EMBL" id="CAF4173502.1"/>
    </source>
</evidence>
<dbReference type="EMBL" id="CAJNOQ010007518">
    <property type="protein sequence ID" value="CAF1171021.1"/>
    <property type="molecule type" value="Genomic_DNA"/>
</dbReference>
<evidence type="ECO:0000313" key="9">
    <source>
        <dbReference type="EMBL" id="CAF3934975.1"/>
    </source>
</evidence>
<evidence type="ECO:0000259" key="6">
    <source>
        <dbReference type="SMART" id="SM01194"/>
    </source>
</evidence>
<evidence type="ECO:0000313" key="8">
    <source>
        <dbReference type="EMBL" id="CAF1363901.1"/>
    </source>
</evidence>
<reference evidence="7" key="1">
    <citation type="submission" date="2021-02" db="EMBL/GenBank/DDBJ databases">
        <authorList>
            <person name="Nowell W R."/>
        </authorList>
    </citation>
    <scope>NUCLEOTIDE SEQUENCE</scope>
</reference>
<dbReference type="AlphaFoldDB" id="A0A814U3J2"/>
<dbReference type="InterPro" id="IPR005140">
    <property type="entry name" value="eRF1_Pelota-like_N"/>
</dbReference>
<dbReference type="PANTHER" id="PTHR10113">
    <property type="entry name" value="PEPTIDE CHAIN RELEASE FACTOR SUBUNIT 1"/>
    <property type="match status" value="1"/>
</dbReference>
<dbReference type="EMBL" id="CAJOBC010007520">
    <property type="protein sequence ID" value="CAF3934975.1"/>
    <property type="molecule type" value="Genomic_DNA"/>
</dbReference>
<dbReference type="GO" id="GO:0003747">
    <property type="term" value="F:translation release factor activity"/>
    <property type="evidence" value="ECO:0007669"/>
    <property type="project" value="InterPro"/>
</dbReference>
<dbReference type="NCBIfam" id="TIGR03676">
    <property type="entry name" value="aRF1_eRF1"/>
    <property type="match status" value="1"/>
</dbReference>
<comment type="similarity">
    <text evidence="2">Belongs to the eukaryotic release factor 1 family.</text>
</comment>
<gene>
    <name evidence="7" type="ORF">GPM918_LOCUS22184</name>
    <name evidence="8" type="ORF">OVA965_LOCUS31360</name>
    <name evidence="9" type="ORF">SRO942_LOCUS22187</name>
    <name evidence="10" type="ORF">TMI583_LOCUS32187</name>
</gene>
<dbReference type="Pfam" id="PF03465">
    <property type="entry name" value="eRF1_3"/>
    <property type="match status" value="1"/>
</dbReference>
<evidence type="ECO:0000256" key="1">
    <source>
        <dbReference type="ARBA" id="ARBA00004496"/>
    </source>
</evidence>
<dbReference type="SMART" id="SM01194">
    <property type="entry name" value="eRF1_1"/>
    <property type="match status" value="1"/>
</dbReference>
<dbReference type="GO" id="GO:0005737">
    <property type="term" value="C:cytoplasm"/>
    <property type="evidence" value="ECO:0007669"/>
    <property type="project" value="UniProtKB-SubCell"/>
</dbReference>
<dbReference type="InterPro" id="IPR005141">
    <property type="entry name" value="eRF1_2"/>
</dbReference>
<sequence>MASQTLPLDVEAQSIRRWRIRRIIQQLSELKACDASLITIAIPSNDQLDQTAKLLTEEMETASVTNSSQTQNSVQQALVTAQSLLSLYSQRKLPPNGLVLYCGLAHNHKNSNDSKENNISICFEPIRSITNSRYQRNIHFITDFLEEMLNELPLNIYGIVVISDEGALLAKLGNTRADIVQQFSVDIRKKPRRGGASTIRFHRIRREKFHNYFKKIAEICETSLSNVDGVIVGGKVHLTAEFVNSDLLDIKIKSKIKRIVDIQYGGKAGLHETIKLCSDLFTNLKLINETKQLDKFFDLIKLGSDSGSAMQMYAIGVDETMLSLNLGADLVDKIILWENLIIKRFVYKLKQAEKEIIIWADTEQKAFEKLKSNGSISNNNKDIECLDEMSLVEWFADNYTELNIKLILVNDYTQEGQQFKIAFDGIASIFRYPIATSTFNDIEKQQHEQNDIDDQTTLFE</sequence>
<organism evidence="7 11">
    <name type="scientific">Didymodactylos carnosus</name>
    <dbReference type="NCBI Taxonomy" id="1234261"/>
    <lineage>
        <taxon>Eukaryota</taxon>
        <taxon>Metazoa</taxon>
        <taxon>Spiralia</taxon>
        <taxon>Gnathifera</taxon>
        <taxon>Rotifera</taxon>
        <taxon>Eurotatoria</taxon>
        <taxon>Bdelloidea</taxon>
        <taxon>Philodinida</taxon>
        <taxon>Philodinidae</taxon>
        <taxon>Didymodactylos</taxon>
    </lineage>
</organism>
<protein>
    <recommendedName>
        <fullName evidence="3">Eukaryotic peptide chain release factor subunit 1</fullName>
    </recommendedName>
</protein>
<evidence type="ECO:0000313" key="7">
    <source>
        <dbReference type="EMBL" id="CAF1171021.1"/>
    </source>
</evidence>
<dbReference type="InterPro" id="IPR029064">
    <property type="entry name" value="Ribosomal_eL30-like_sf"/>
</dbReference>
<dbReference type="InterPro" id="IPR004403">
    <property type="entry name" value="Peptide_chain-rel_eRF1/aRF1"/>
</dbReference>
<dbReference type="SUPFAM" id="SSF53137">
    <property type="entry name" value="Translational machinery components"/>
    <property type="match status" value="1"/>
</dbReference>
<dbReference type="Proteomes" id="UP000682733">
    <property type="component" value="Unassembled WGS sequence"/>
</dbReference>
<dbReference type="Gene3D" id="3.30.420.60">
    <property type="entry name" value="eRF1 domain 2"/>
    <property type="match status" value="1"/>
</dbReference>
<dbReference type="Gene3D" id="3.30.960.10">
    <property type="entry name" value="eRF1 domain 1"/>
    <property type="match status" value="1"/>
</dbReference>
<feature type="domain" description="eRF1/Pelota-like N-terminal" evidence="6">
    <location>
        <begin position="8"/>
        <end position="150"/>
    </location>
</feature>
<comment type="caution">
    <text evidence="7">The sequence shown here is derived from an EMBL/GenBank/DDBJ whole genome shotgun (WGS) entry which is preliminary data.</text>
</comment>
<dbReference type="SUPFAM" id="SSF55315">
    <property type="entry name" value="L30e-like"/>
    <property type="match status" value="1"/>
</dbReference>
<dbReference type="Proteomes" id="UP000677228">
    <property type="component" value="Unassembled WGS sequence"/>
</dbReference>
<dbReference type="InterPro" id="IPR042226">
    <property type="entry name" value="eFR1_2_sf"/>
</dbReference>
<proteinExistence type="inferred from homology"/>
<keyword evidence="11" id="KW-1185">Reference proteome</keyword>
<dbReference type="InterPro" id="IPR024049">
    <property type="entry name" value="eRF1_1_sf"/>
</dbReference>
<name>A0A814U3J2_9BILA</name>
<accession>A0A814U3J2</accession>
<keyword evidence="5" id="KW-0648">Protein biosynthesis</keyword>
<evidence type="ECO:0000256" key="4">
    <source>
        <dbReference type="ARBA" id="ARBA00022490"/>
    </source>
</evidence>